<dbReference type="SMART" id="SM00636">
    <property type="entry name" value="Glyco_18"/>
    <property type="match status" value="1"/>
</dbReference>
<evidence type="ECO:0000313" key="3">
    <source>
        <dbReference type="EMBL" id="MDQ0204703.1"/>
    </source>
</evidence>
<dbReference type="InterPro" id="IPR029070">
    <property type="entry name" value="Chitinase_insertion_sf"/>
</dbReference>
<comment type="caution">
    <text evidence="3">The sequence shown here is derived from an EMBL/GenBank/DDBJ whole genome shotgun (WGS) entry which is preliminary data.</text>
</comment>
<dbReference type="Proteomes" id="UP001239167">
    <property type="component" value="Unassembled WGS sequence"/>
</dbReference>
<dbReference type="RefSeq" id="WP_196604575.1">
    <property type="nucleotide sequence ID" value="NZ_CP116940.1"/>
</dbReference>
<dbReference type="PANTHER" id="PTHR46066">
    <property type="entry name" value="CHITINASE DOMAIN-CONTAINING PROTEIN 1 FAMILY MEMBER"/>
    <property type="match status" value="1"/>
</dbReference>
<proteinExistence type="predicted"/>
<dbReference type="InterPro" id="IPR017853">
    <property type="entry name" value="GH"/>
</dbReference>
<dbReference type="InterPro" id="IPR001223">
    <property type="entry name" value="Glyco_hydro18_cat"/>
</dbReference>
<organism evidence="3 4">
    <name type="scientific">Pectinatus haikarae</name>
    <dbReference type="NCBI Taxonomy" id="349096"/>
    <lineage>
        <taxon>Bacteria</taxon>
        <taxon>Bacillati</taxon>
        <taxon>Bacillota</taxon>
        <taxon>Negativicutes</taxon>
        <taxon>Selenomonadales</taxon>
        <taxon>Selenomonadaceae</taxon>
        <taxon>Pectinatus</taxon>
    </lineage>
</organism>
<dbReference type="Gene3D" id="3.10.50.10">
    <property type="match status" value="1"/>
</dbReference>
<reference evidence="3 4" key="1">
    <citation type="submission" date="2023-07" db="EMBL/GenBank/DDBJ databases">
        <title>Genomic Encyclopedia of Type Strains, Phase IV (KMG-IV): sequencing the most valuable type-strain genomes for metagenomic binning, comparative biology and taxonomic classification.</title>
        <authorList>
            <person name="Goeker M."/>
        </authorList>
    </citation>
    <scope>NUCLEOTIDE SEQUENCE [LARGE SCALE GENOMIC DNA]</scope>
    <source>
        <strain evidence="3 4">DSM 16980</strain>
    </source>
</reference>
<dbReference type="PROSITE" id="PS51910">
    <property type="entry name" value="GH18_2"/>
    <property type="match status" value="1"/>
</dbReference>
<evidence type="ECO:0000259" key="2">
    <source>
        <dbReference type="PROSITE" id="PS51910"/>
    </source>
</evidence>
<evidence type="ECO:0000313" key="4">
    <source>
        <dbReference type="Proteomes" id="UP001239167"/>
    </source>
</evidence>
<feature type="chain" id="PRO_5046470641" evidence="1">
    <location>
        <begin position="21"/>
        <end position="343"/>
    </location>
</feature>
<evidence type="ECO:0000256" key="1">
    <source>
        <dbReference type="SAM" id="SignalP"/>
    </source>
</evidence>
<sequence length="343" mass="39675">MKRFLLFFFFCSIFVSTACAADNKGGVSAGKKINMVWQPVFEQENNFAMQPKIEGINIISPSWLAVTSANGFIKNNIDENYMKNAHEKGYEIWPLVSNNFDKDLTHAFLHDEKARAYIIRQLLFYAQKYKFDGYNFDFENIYEGDKDILSLFIAQASAALRKEGLRISMDVTVPSENSAWSKCYNREELAKHVDYLILMAYDEHSRLSPVSGSIASLSWVEEGIRRTLDAGVPREKLILGVPLYMRLWKEENGKTTAKTLSMQEADELIMQYDIQPEWLQNEGQFYFEYRKGAGRYRVWQENAASLRLKLTLIKKYDLPGAASWRKGFETADIWSLFDNELNK</sequence>
<gene>
    <name evidence="3" type="ORF">J2S01_002435</name>
</gene>
<feature type="domain" description="GH18" evidence="2">
    <location>
        <begin position="31"/>
        <end position="343"/>
    </location>
</feature>
<dbReference type="Gene3D" id="3.20.20.80">
    <property type="entry name" value="Glycosidases"/>
    <property type="match status" value="1"/>
</dbReference>
<dbReference type="InterPro" id="IPR011583">
    <property type="entry name" value="Chitinase_II/V-like_cat"/>
</dbReference>
<dbReference type="Pfam" id="PF00704">
    <property type="entry name" value="Glyco_hydro_18"/>
    <property type="match status" value="1"/>
</dbReference>
<accession>A0ABT9YAN1</accession>
<protein>
    <submittedName>
        <fullName evidence="3">Spore germination protein YaaH</fullName>
    </submittedName>
</protein>
<dbReference type="SUPFAM" id="SSF51445">
    <property type="entry name" value="(Trans)glycosidases"/>
    <property type="match status" value="1"/>
</dbReference>
<keyword evidence="4" id="KW-1185">Reference proteome</keyword>
<dbReference type="PROSITE" id="PS51257">
    <property type="entry name" value="PROKAR_LIPOPROTEIN"/>
    <property type="match status" value="1"/>
</dbReference>
<dbReference type="EMBL" id="JAUSUE010000020">
    <property type="protein sequence ID" value="MDQ0204703.1"/>
    <property type="molecule type" value="Genomic_DNA"/>
</dbReference>
<name>A0ABT9YAN1_9FIRM</name>
<dbReference type="PANTHER" id="PTHR46066:SF2">
    <property type="entry name" value="CHITINASE DOMAIN-CONTAINING PROTEIN 1"/>
    <property type="match status" value="1"/>
</dbReference>
<keyword evidence="1" id="KW-0732">Signal</keyword>
<feature type="signal peptide" evidence="1">
    <location>
        <begin position="1"/>
        <end position="20"/>
    </location>
</feature>